<accession>A0AAE0WWQ4</accession>
<evidence type="ECO:0000256" key="1">
    <source>
        <dbReference type="SAM" id="MobiDB-lite"/>
    </source>
</evidence>
<sequence length="605" mass="65583">MSDSVHSASNMLPAAQVRPDTGHQSPGPVTKPNPRRKGTWYSIRNTASKLWLSEASWWIFGTACLLAIVGTLAAYDGRKVPSFRWGITLNTIVSLLASVATAALMVPITSGLAQLKWLWFQKPRKLSDFEIIEDARSGPYGSVKLLLGATGGWMACIGALITIVMLGYGPFVQQIIATPTRGTARNGSSIPVAHWYNSTYQDDGADVPLNLKAAVLSGMLSTNNTAGQWLVQPTCQTGNCTWPSYASLAMCSTCADLTSHLNSSVQPYYGGHATEWQLPNGVNLTVPLGQFGNTMVVNNTNDVSPVTDMAFESVAFTDSLYPLLDMFVVVGNYSSKPDNQGKTMPIGPFASECRVTFCIQQYNASSTNGSFSETAIGAPVLLNTSTTGVNLGDADNITAPSGGFTLSFDDRNFTIDYGAIKAFWFYLPTLFSGKLSQSDSLSPQPLWPSDMAQAVFQHLNATPHTLDSMFRNIADSMTLAIRTQSSADTVVEGKYFVQETYIQVVWPWIALPATVTLVTLLFLIAVAAASRRAGLEPWTSSLAALFHGMKWQDAEGYSHLHEPAEMDEAGSATRVMLVNTGMQRYLEVHEDSTSYIPLQNYNAND</sequence>
<dbReference type="PANTHER" id="PTHR35394:SF5">
    <property type="entry name" value="DUF3176 DOMAIN-CONTAINING PROTEIN"/>
    <property type="match status" value="1"/>
</dbReference>
<proteinExistence type="predicted"/>
<reference evidence="3" key="1">
    <citation type="submission" date="2023-07" db="EMBL/GenBank/DDBJ databases">
        <title>Black Yeasts Isolated from many extreme environments.</title>
        <authorList>
            <person name="Coleine C."/>
            <person name="Stajich J.E."/>
            <person name="Selbmann L."/>
        </authorList>
    </citation>
    <scope>NUCLEOTIDE SEQUENCE</scope>
    <source>
        <strain evidence="3">CCFEE 5485</strain>
    </source>
</reference>
<feature type="compositionally biased region" description="Polar residues" evidence="1">
    <location>
        <begin position="1"/>
        <end position="10"/>
    </location>
</feature>
<dbReference type="Proteomes" id="UP001274830">
    <property type="component" value="Unassembled WGS sequence"/>
</dbReference>
<feature type="transmembrane region" description="Helical" evidence="2">
    <location>
        <begin position="505"/>
        <end position="529"/>
    </location>
</feature>
<keyword evidence="2" id="KW-1133">Transmembrane helix</keyword>
<evidence type="ECO:0000313" key="3">
    <source>
        <dbReference type="EMBL" id="KAK3679841.1"/>
    </source>
</evidence>
<keyword evidence="2" id="KW-0472">Membrane</keyword>
<name>A0AAE0WWQ4_9PEZI</name>
<dbReference type="Pfam" id="PF11374">
    <property type="entry name" value="DUF3176"/>
    <property type="match status" value="1"/>
</dbReference>
<feature type="transmembrane region" description="Helical" evidence="2">
    <location>
        <begin position="145"/>
        <end position="168"/>
    </location>
</feature>
<feature type="region of interest" description="Disordered" evidence="1">
    <location>
        <begin position="1"/>
        <end position="37"/>
    </location>
</feature>
<feature type="transmembrane region" description="Helical" evidence="2">
    <location>
        <begin position="87"/>
        <end position="115"/>
    </location>
</feature>
<evidence type="ECO:0000313" key="4">
    <source>
        <dbReference type="Proteomes" id="UP001274830"/>
    </source>
</evidence>
<gene>
    <name evidence="3" type="ORF">LTR78_000217</name>
</gene>
<keyword evidence="2" id="KW-0812">Transmembrane</keyword>
<comment type="caution">
    <text evidence="3">The sequence shown here is derived from an EMBL/GenBank/DDBJ whole genome shotgun (WGS) entry which is preliminary data.</text>
</comment>
<dbReference type="InterPro" id="IPR021514">
    <property type="entry name" value="DUF3176"/>
</dbReference>
<dbReference type="PANTHER" id="PTHR35394">
    <property type="entry name" value="DUF3176 DOMAIN-CONTAINING PROTEIN"/>
    <property type="match status" value="1"/>
</dbReference>
<dbReference type="EMBL" id="JAUTXT010000001">
    <property type="protein sequence ID" value="KAK3679841.1"/>
    <property type="molecule type" value="Genomic_DNA"/>
</dbReference>
<keyword evidence="4" id="KW-1185">Reference proteome</keyword>
<organism evidence="3 4">
    <name type="scientific">Recurvomyces mirabilis</name>
    <dbReference type="NCBI Taxonomy" id="574656"/>
    <lineage>
        <taxon>Eukaryota</taxon>
        <taxon>Fungi</taxon>
        <taxon>Dikarya</taxon>
        <taxon>Ascomycota</taxon>
        <taxon>Pezizomycotina</taxon>
        <taxon>Dothideomycetes</taxon>
        <taxon>Dothideomycetidae</taxon>
        <taxon>Mycosphaerellales</taxon>
        <taxon>Teratosphaeriaceae</taxon>
        <taxon>Recurvomyces</taxon>
    </lineage>
</organism>
<evidence type="ECO:0000256" key="2">
    <source>
        <dbReference type="SAM" id="Phobius"/>
    </source>
</evidence>
<protein>
    <submittedName>
        <fullName evidence="3">Uncharacterized protein</fullName>
    </submittedName>
</protein>
<dbReference type="AlphaFoldDB" id="A0AAE0WWQ4"/>
<feature type="transmembrane region" description="Helical" evidence="2">
    <location>
        <begin position="57"/>
        <end position="75"/>
    </location>
</feature>